<dbReference type="SUPFAM" id="SSF53686">
    <property type="entry name" value="Tryptophan synthase beta subunit-like PLP-dependent enzymes"/>
    <property type="match status" value="1"/>
</dbReference>
<dbReference type="InterPro" id="IPR001926">
    <property type="entry name" value="TrpB-like_PALP"/>
</dbReference>
<keyword evidence="2" id="KW-0663">Pyridoxal phosphate</keyword>
<dbReference type="EMBL" id="LFNT01000003">
    <property type="protein sequence ID" value="KMS76543.1"/>
    <property type="molecule type" value="Genomic_DNA"/>
</dbReference>
<dbReference type="PANTHER" id="PTHR48078">
    <property type="entry name" value="THREONINE DEHYDRATASE, MITOCHONDRIAL-RELATED"/>
    <property type="match status" value="1"/>
</dbReference>
<evidence type="ECO:0000259" key="4">
    <source>
        <dbReference type="Pfam" id="PF00291"/>
    </source>
</evidence>
<sequence>MSVQQKERLGPIRTRVVRLQPHGWRGILVKDETRQISGAFKYRGNAHKVAGLPDGSTLVTASTGNHASGLAEAASARGLPLRVFVPRTTPLAKQRRITGAGAEVILVDGGYDDCEALARRHADDNAAVFVHSFDDPDIIEGHRSLYREVYEDADLPDAAFVPVGGGGLVAAGIAEWGAAATRIIGVEYQGAPAMQQSLRAGRRITLDSARGLPEGLLVRRIGARSFQACQEYGLEIRTVNDEELHRAMRILWAEAGIRAEGAGAAAFAAALQDPDPRKVALCVVSGGNIDDQIWSDCILG</sequence>
<dbReference type="GO" id="GO:0004794">
    <property type="term" value="F:threonine deaminase activity"/>
    <property type="evidence" value="ECO:0007669"/>
    <property type="project" value="TreeGrafter"/>
</dbReference>
<comment type="caution">
    <text evidence="5">The sequence shown here is derived from an EMBL/GenBank/DDBJ whole genome shotgun (WGS) entry which is preliminary data.</text>
</comment>
<dbReference type="GO" id="GO:0006567">
    <property type="term" value="P:L-threonine catabolic process"/>
    <property type="evidence" value="ECO:0007669"/>
    <property type="project" value="TreeGrafter"/>
</dbReference>
<accession>A0A0J7ZN77</accession>
<dbReference type="InterPro" id="IPR050147">
    <property type="entry name" value="Ser/Thr_Dehydratase"/>
</dbReference>
<evidence type="ECO:0000256" key="3">
    <source>
        <dbReference type="ARBA" id="ARBA00023239"/>
    </source>
</evidence>
<protein>
    <recommendedName>
        <fullName evidence="4">Tryptophan synthase beta chain-like PALP domain-containing protein</fullName>
    </recommendedName>
</protein>
<evidence type="ECO:0000313" key="5">
    <source>
        <dbReference type="EMBL" id="KMS76543.1"/>
    </source>
</evidence>
<evidence type="ECO:0000256" key="1">
    <source>
        <dbReference type="ARBA" id="ARBA00001933"/>
    </source>
</evidence>
<dbReference type="GO" id="GO:0003941">
    <property type="term" value="F:L-serine ammonia-lyase activity"/>
    <property type="evidence" value="ECO:0007669"/>
    <property type="project" value="TreeGrafter"/>
</dbReference>
<dbReference type="OrthoDB" id="9811476at2"/>
<evidence type="ECO:0000256" key="2">
    <source>
        <dbReference type="ARBA" id="ARBA00022898"/>
    </source>
</evidence>
<evidence type="ECO:0000313" key="6">
    <source>
        <dbReference type="Proteomes" id="UP000037432"/>
    </source>
</evidence>
<organism evidence="5 6">
    <name type="scientific">Streptomyces viridochromogenes</name>
    <dbReference type="NCBI Taxonomy" id="1938"/>
    <lineage>
        <taxon>Bacteria</taxon>
        <taxon>Bacillati</taxon>
        <taxon>Actinomycetota</taxon>
        <taxon>Actinomycetes</taxon>
        <taxon>Kitasatosporales</taxon>
        <taxon>Streptomycetaceae</taxon>
        <taxon>Streptomyces</taxon>
    </lineage>
</organism>
<dbReference type="PATRIC" id="fig|1938.3.peg.4923"/>
<comment type="cofactor">
    <cofactor evidence="1">
        <name>pyridoxal 5'-phosphate</name>
        <dbReference type="ChEBI" id="CHEBI:597326"/>
    </cofactor>
</comment>
<dbReference type="Pfam" id="PF00291">
    <property type="entry name" value="PALP"/>
    <property type="match status" value="1"/>
</dbReference>
<dbReference type="InterPro" id="IPR036052">
    <property type="entry name" value="TrpB-like_PALP_sf"/>
</dbReference>
<gene>
    <name evidence="5" type="ORF">ACM01_05015</name>
</gene>
<dbReference type="Gene3D" id="3.40.50.1100">
    <property type="match status" value="2"/>
</dbReference>
<dbReference type="AlphaFoldDB" id="A0A0J7ZN77"/>
<dbReference type="RefSeq" id="WP_048579806.1">
    <property type="nucleotide sequence ID" value="NZ_LFNT01000003.1"/>
</dbReference>
<dbReference type="PANTHER" id="PTHR48078:SF6">
    <property type="entry name" value="L-THREONINE DEHYDRATASE CATABOLIC TDCB"/>
    <property type="match status" value="1"/>
</dbReference>
<reference evidence="5 6" key="1">
    <citation type="submission" date="2015-06" db="EMBL/GenBank/DDBJ databases">
        <authorList>
            <person name="Ju K.-S."/>
            <person name="Doroghazi J.R."/>
            <person name="Metcalf W.W."/>
        </authorList>
    </citation>
    <scope>NUCLEOTIDE SEQUENCE [LARGE SCALE GENOMIC DNA]</scope>
    <source>
        <strain evidence="5 6">NRRL 3414</strain>
    </source>
</reference>
<name>A0A0J7ZN77_STRVR</name>
<proteinExistence type="predicted"/>
<dbReference type="GO" id="GO:0009097">
    <property type="term" value="P:isoleucine biosynthetic process"/>
    <property type="evidence" value="ECO:0007669"/>
    <property type="project" value="TreeGrafter"/>
</dbReference>
<feature type="domain" description="Tryptophan synthase beta chain-like PALP" evidence="4">
    <location>
        <begin position="13"/>
        <end position="286"/>
    </location>
</feature>
<dbReference type="Proteomes" id="UP000037432">
    <property type="component" value="Unassembled WGS sequence"/>
</dbReference>
<dbReference type="GO" id="GO:0006565">
    <property type="term" value="P:L-serine catabolic process"/>
    <property type="evidence" value="ECO:0007669"/>
    <property type="project" value="TreeGrafter"/>
</dbReference>
<keyword evidence="3" id="KW-0456">Lyase</keyword>